<dbReference type="GO" id="GO:0005524">
    <property type="term" value="F:ATP binding"/>
    <property type="evidence" value="ECO:0007669"/>
    <property type="project" value="UniProtKB-KW"/>
</dbReference>
<protein>
    <recommendedName>
        <fullName evidence="4">ATPase AAA-type core domain-containing protein</fullName>
    </recommendedName>
</protein>
<sequence length="312" mass="36507">MPKSLQDFDMEHKMKQMVYELISANLLNIIIIGGHCTGKTILSNIIIHEYYKNESTTAISDNILIINSLREQGIQYYRSDVKCFCQTTSTIPNKKKIIILDDLDLINNQGQQIFLNYMDKYNNNVHFITTCSNPQKIIDNIHSRLINIKLSMITSIYLETLLHKVVKEESIDIMPDAIPHILLISRQSSRVLLNYIEKFKLIRTPITVECVYQLCTDIKHELFDTFTSYILKKDKINAIKTITMIQQDGYSVIDILEFYFLYLKISPLYDDHIKYKMIQILCKYITIFNTIHEDNIELLFLVNDLEKITVCN</sequence>
<proteinExistence type="predicted"/>
<dbReference type="PANTHER" id="PTHR11669">
    <property type="entry name" value="REPLICATION FACTOR C / DNA POLYMERASE III GAMMA-TAU SUBUNIT"/>
    <property type="match status" value="1"/>
</dbReference>
<evidence type="ECO:0000259" key="4">
    <source>
        <dbReference type="Pfam" id="PF00004"/>
    </source>
</evidence>
<dbReference type="GO" id="GO:0016887">
    <property type="term" value="F:ATP hydrolysis activity"/>
    <property type="evidence" value="ECO:0007669"/>
    <property type="project" value="InterPro"/>
</dbReference>
<dbReference type="GO" id="GO:0006261">
    <property type="term" value="P:DNA-templated DNA replication"/>
    <property type="evidence" value="ECO:0007669"/>
    <property type="project" value="TreeGrafter"/>
</dbReference>
<dbReference type="EMBL" id="MN739100">
    <property type="protein sequence ID" value="QHS88589.1"/>
    <property type="molecule type" value="Genomic_DNA"/>
</dbReference>
<dbReference type="AlphaFoldDB" id="A0A6C0BAJ5"/>
<feature type="domain" description="ATPase AAA-type core" evidence="4">
    <location>
        <begin position="30"/>
        <end position="145"/>
    </location>
</feature>
<dbReference type="Pfam" id="PF00004">
    <property type="entry name" value="AAA"/>
    <property type="match status" value="1"/>
</dbReference>
<dbReference type="GO" id="GO:0006281">
    <property type="term" value="P:DNA repair"/>
    <property type="evidence" value="ECO:0007669"/>
    <property type="project" value="TreeGrafter"/>
</dbReference>
<evidence type="ECO:0000256" key="2">
    <source>
        <dbReference type="ARBA" id="ARBA00022741"/>
    </source>
</evidence>
<dbReference type="SUPFAM" id="SSF52540">
    <property type="entry name" value="P-loop containing nucleoside triphosphate hydrolases"/>
    <property type="match status" value="1"/>
</dbReference>
<dbReference type="GO" id="GO:0005663">
    <property type="term" value="C:DNA replication factor C complex"/>
    <property type="evidence" value="ECO:0007669"/>
    <property type="project" value="TreeGrafter"/>
</dbReference>
<organism evidence="5">
    <name type="scientific">viral metagenome</name>
    <dbReference type="NCBI Taxonomy" id="1070528"/>
    <lineage>
        <taxon>unclassified sequences</taxon>
        <taxon>metagenomes</taxon>
        <taxon>organismal metagenomes</taxon>
    </lineage>
</organism>
<accession>A0A6C0BAJ5</accession>
<evidence type="ECO:0000256" key="3">
    <source>
        <dbReference type="ARBA" id="ARBA00022840"/>
    </source>
</evidence>
<dbReference type="GO" id="GO:0003689">
    <property type="term" value="F:DNA clamp loader activity"/>
    <property type="evidence" value="ECO:0007669"/>
    <property type="project" value="TreeGrafter"/>
</dbReference>
<dbReference type="InterPro" id="IPR003959">
    <property type="entry name" value="ATPase_AAA_core"/>
</dbReference>
<keyword evidence="2" id="KW-0547">Nucleotide-binding</keyword>
<dbReference type="Gene3D" id="3.40.50.300">
    <property type="entry name" value="P-loop containing nucleotide triphosphate hydrolases"/>
    <property type="match status" value="1"/>
</dbReference>
<evidence type="ECO:0000256" key="1">
    <source>
        <dbReference type="ARBA" id="ARBA00022705"/>
    </source>
</evidence>
<name>A0A6C0BAJ5_9ZZZZ</name>
<keyword evidence="3" id="KW-0067">ATP-binding</keyword>
<reference evidence="5" key="1">
    <citation type="journal article" date="2020" name="Nature">
        <title>Giant virus diversity and host interactions through global metagenomics.</title>
        <authorList>
            <person name="Schulz F."/>
            <person name="Roux S."/>
            <person name="Paez-Espino D."/>
            <person name="Jungbluth S."/>
            <person name="Walsh D.A."/>
            <person name="Denef V.J."/>
            <person name="McMahon K.D."/>
            <person name="Konstantinidis K.T."/>
            <person name="Eloe-Fadrosh E.A."/>
            <person name="Kyrpides N.C."/>
            <person name="Woyke T."/>
        </authorList>
    </citation>
    <scope>NUCLEOTIDE SEQUENCE</scope>
    <source>
        <strain evidence="5">GVMAG-M-3300010158-55</strain>
    </source>
</reference>
<dbReference type="InterPro" id="IPR027417">
    <property type="entry name" value="P-loop_NTPase"/>
</dbReference>
<keyword evidence="1" id="KW-0235">DNA replication</keyword>
<dbReference type="InterPro" id="IPR050238">
    <property type="entry name" value="DNA_Rep/Repair_Clamp_Loader"/>
</dbReference>
<dbReference type="PANTHER" id="PTHR11669:SF20">
    <property type="entry name" value="REPLICATION FACTOR C SUBUNIT 4"/>
    <property type="match status" value="1"/>
</dbReference>
<evidence type="ECO:0000313" key="5">
    <source>
        <dbReference type="EMBL" id="QHS88589.1"/>
    </source>
</evidence>